<dbReference type="EMBL" id="PIPS01000001">
    <property type="protein sequence ID" value="RUO45570.1"/>
    <property type="molecule type" value="Genomic_DNA"/>
</dbReference>
<dbReference type="AlphaFoldDB" id="A0AA94JET2"/>
<dbReference type="GO" id="GO:0004731">
    <property type="term" value="F:purine-nucleoside phosphorylase activity"/>
    <property type="evidence" value="ECO:0007669"/>
    <property type="project" value="UniProtKB-UniRule"/>
</dbReference>
<dbReference type="EC" id="2.4.2.1" evidence="4"/>
<feature type="binding site" description="in other chain" evidence="4">
    <location>
        <position position="25"/>
    </location>
    <ligand>
        <name>phosphate</name>
        <dbReference type="ChEBI" id="CHEBI:43474"/>
        <note>ligand shared between dimeric partners</note>
    </ligand>
</feature>
<evidence type="ECO:0000256" key="1">
    <source>
        <dbReference type="ARBA" id="ARBA00022676"/>
    </source>
</evidence>
<dbReference type="Pfam" id="PF01048">
    <property type="entry name" value="PNP_UDP_1"/>
    <property type="match status" value="1"/>
</dbReference>
<feature type="binding site" description="in other chain" evidence="4">
    <location>
        <begin position="180"/>
        <end position="182"/>
    </location>
    <ligand>
        <name>a purine D-ribonucleoside</name>
        <dbReference type="ChEBI" id="CHEBI:142355"/>
        <note>ligand shared between dimeric partners</note>
    </ligand>
</feature>
<comment type="catalytic activity">
    <reaction evidence="3">
        <text>uridine + phosphate = alpha-D-ribose 1-phosphate + uracil</text>
        <dbReference type="Rhea" id="RHEA:24388"/>
        <dbReference type="ChEBI" id="CHEBI:16704"/>
        <dbReference type="ChEBI" id="CHEBI:17568"/>
        <dbReference type="ChEBI" id="CHEBI:43474"/>
        <dbReference type="ChEBI" id="CHEBI:57720"/>
        <dbReference type="EC" id="2.4.2.3"/>
    </reaction>
</comment>
<dbReference type="RefSeq" id="WP_105305376.1">
    <property type="nucleotide sequence ID" value="NZ_PIPS01000001.1"/>
</dbReference>
<dbReference type="GO" id="GO:0006152">
    <property type="term" value="P:purine nucleoside catabolic process"/>
    <property type="evidence" value="ECO:0007669"/>
    <property type="project" value="TreeGrafter"/>
</dbReference>
<comment type="similarity">
    <text evidence="4">Belongs to the PNP/UDP phosphorylase family.</text>
</comment>
<name>A0AA94JET2_9GAMM</name>
<dbReference type="SUPFAM" id="SSF53167">
    <property type="entry name" value="Purine and uridine phosphorylases"/>
    <property type="match status" value="1"/>
</dbReference>
<evidence type="ECO:0000313" key="6">
    <source>
        <dbReference type="EMBL" id="RUO45570.1"/>
    </source>
</evidence>
<reference evidence="7" key="1">
    <citation type="journal article" date="2018" name="Front. Microbiol.">
        <title>Genome-Based Analysis Reveals the Taxonomy and Diversity of the Family Idiomarinaceae.</title>
        <authorList>
            <person name="Liu Y."/>
            <person name="Lai Q."/>
            <person name="Shao Z."/>
        </authorList>
    </citation>
    <scope>NUCLEOTIDE SEQUENCE [LARGE SCALE GENOMIC DNA]</scope>
    <source>
        <strain evidence="7">SN-14</strain>
    </source>
</reference>
<dbReference type="NCBIfam" id="TIGR00107">
    <property type="entry name" value="deoD"/>
    <property type="match status" value="1"/>
</dbReference>
<comment type="function">
    <text evidence="4">Catalyzes the reversible phosphorolytic breakdown of the N-glycosidic bond in the beta-(deoxy)ribonucleoside molecules, with the formation of the corresponding free purine bases and pentose-1-phosphate.</text>
</comment>
<dbReference type="HAMAP" id="MF_01627">
    <property type="entry name" value="Pur_nucleosid_phosp"/>
    <property type="match status" value="1"/>
</dbReference>
<dbReference type="Gene3D" id="3.40.50.1580">
    <property type="entry name" value="Nucleoside phosphorylase domain"/>
    <property type="match status" value="1"/>
</dbReference>
<dbReference type="GO" id="GO:0005829">
    <property type="term" value="C:cytosol"/>
    <property type="evidence" value="ECO:0007669"/>
    <property type="project" value="TreeGrafter"/>
</dbReference>
<feature type="site" description="Important for catalytic activity" evidence="4">
    <location>
        <position position="218"/>
    </location>
</feature>
<dbReference type="NCBIfam" id="NF004489">
    <property type="entry name" value="PRK05819.1"/>
    <property type="match status" value="1"/>
</dbReference>
<comment type="caution">
    <text evidence="6">The sequence shown here is derived from an EMBL/GenBank/DDBJ whole genome shotgun (WGS) entry which is preliminary data.</text>
</comment>
<comment type="catalytic activity">
    <reaction evidence="4">
        <text>a purine D-ribonucleoside + phosphate = a purine nucleobase + alpha-D-ribose 1-phosphate</text>
        <dbReference type="Rhea" id="RHEA:19805"/>
        <dbReference type="ChEBI" id="CHEBI:26386"/>
        <dbReference type="ChEBI" id="CHEBI:43474"/>
        <dbReference type="ChEBI" id="CHEBI:57720"/>
        <dbReference type="ChEBI" id="CHEBI:142355"/>
        <dbReference type="EC" id="2.4.2.1"/>
    </reaction>
</comment>
<feature type="binding site" evidence="4">
    <location>
        <position position="5"/>
    </location>
    <ligand>
        <name>a purine D-ribonucleoside</name>
        <dbReference type="ChEBI" id="CHEBI:142355"/>
        <note>ligand shared between dimeric partners</note>
    </ligand>
</feature>
<proteinExistence type="inferred from homology"/>
<organism evidence="6 7">
    <name type="scientific">Idiomarina aquatica</name>
    <dbReference type="NCBI Taxonomy" id="1327752"/>
    <lineage>
        <taxon>Bacteria</taxon>
        <taxon>Pseudomonadati</taxon>
        <taxon>Pseudomonadota</taxon>
        <taxon>Gammaproteobacteria</taxon>
        <taxon>Alteromonadales</taxon>
        <taxon>Idiomarinaceae</taxon>
        <taxon>Idiomarina</taxon>
    </lineage>
</organism>
<evidence type="ECO:0000259" key="5">
    <source>
        <dbReference type="Pfam" id="PF01048"/>
    </source>
</evidence>
<keyword evidence="1 4" id="KW-0328">Glycosyltransferase</keyword>
<dbReference type="Proteomes" id="UP000286680">
    <property type="component" value="Unassembled WGS sequence"/>
</dbReference>
<comment type="catalytic activity">
    <reaction evidence="4">
        <text>a purine 2'-deoxy-D-ribonucleoside + phosphate = a purine nucleobase + 2-deoxy-alpha-D-ribose 1-phosphate</text>
        <dbReference type="Rhea" id="RHEA:36431"/>
        <dbReference type="ChEBI" id="CHEBI:26386"/>
        <dbReference type="ChEBI" id="CHEBI:43474"/>
        <dbReference type="ChEBI" id="CHEBI:57259"/>
        <dbReference type="ChEBI" id="CHEBI:142361"/>
        <dbReference type="EC" id="2.4.2.1"/>
    </reaction>
</comment>
<dbReference type="InterPro" id="IPR000845">
    <property type="entry name" value="Nucleoside_phosphorylase_d"/>
</dbReference>
<evidence type="ECO:0000256" key="3">
    <source>
        <dbReference type="ARBA" id="ARBA00048447"/>
    </source>
</evidence>
<gene>
    <name evidence="4 6" type="primary">deoD</name>
    <name evidence="6" type="ORF">CWE23_06140</name>
</gene>
<dbReference type="PANTHER" id="PTHR43691:SF11">
    <property type="entry name" value="FI09636P-RELATED"/>
    <property type="match status" value="1"/>
</dbReference>
<feature type="binding site" description="in other chain" evidence="4">
    <location>
        <begin position="88"/>
        <end position="91"/>
    </location>
    <ligand>
        <name>phosphate</name>
        <dbReference type="ChEBI" id="CHEBI:43474"/>
        <note>ligand shared between dimeric partners</note>
    </ligand>
</feature>
<dbReference type="CDD" id="cd09006">
    <property type="entry name" value="PNP_EcPNPI-like"/>
    <property type="match status" value="1"/>
</dbReference>
<comment type="subunit">
    <text evidence="4">Homohexamer; trimer of homodimers.</text>
</comment>
<accession>A0AA94JET2</accession>
<feature type="domain" description="Nucleoside phosphorylase" evidence="5">
    <location>
        <begin position="17"/>
        <end position="222"/>
    </location>
</feature>
<keyword evidence="2 4" id="KW-0808">Transferase</keyword>
<dbReference type="PANTHER" id="PTHR43691">
    <property type="entry name" value="URIDINE PHOSPHORYLASE"/>
    <property type="match status" value="1"/>
</dbReference>
<evidence type="ECO:0000313" key="7">
    <source>
        <dbReference type="Proteomes" id="UP000286680"/>
    </source>
</evidence>
<dbReference type="InterPro" id="IPR004402">
    <property type="entry name" value="DeoD-type"/>
</dbReference>
<feature type="binding site" description="in other chain" evidence="4">
    <location>
        <position position="21"/>
    </location>
    <ligand>
        <name>phosphate</name>
        <dbReference type="ChEBI" id="CHEBI:43474"/>
        <note>ligand shared between dimeric partners</note>
    </ligand>
</feature>
<dbReference type="InterPro" id="IPR035994">
    <property type="entry name" value="Nucleoside_phosphorylase_sf"/>
</dbReference>
<evidence type="ECO:0000256" key="4">
    <source>
        <dbReference type="HAMAP-Rule" id="MF_01627"/>
    </source>
</evidence>
<feature type="binding site" description="in other chain" evidence="4">
    <location>
        <begin position="204"/>
        <end position="205"/>
    </location>
    <ligand>
        <name>a purine D-ribonucleoside</name>
        <dbReference type="ChEBI" id="CHEBI:142355"/>
        <note>ligand shared between dimeric partners</note>
    </ligand>
</feature>
<keyword evidence="7" id="KW-1185">Reference proteome</keyword>
<dbReference type="GO" id="GO:0004850">
    <property type="term" value="F:uridine phosphorylase activity"/>
    <property type="evidence" value="ECO:0007669"/>
    <property type="project" value="UniProtKB-EC"/>
</dbReference>
<feature type="active site" description="Proton donor" evidence="4">
    <location>
        <position position="205"/>
    </location>
</feature>
<evidence type="ECO:0000256" key="2">
    <source>
        <dbReference type="ARBA" id="ARBA00022679"/>
    </source>
</evidence>
<sequence>MTTPHIQAKPEQFASTCLLPGDPLRAKFIAETYLTDVELINSTRNMLAYTGSHQGSRVSVMGTGMGMPSCMLYSEELIKEFGVRRLIRVGSCGSTDPELGLNDLVLAAGASTDSNANRLQFGGYDYAAIADFELLTAAAASARKRGVDARVGNVFSTDSFYHPNRKLTAMLNRLHILAVEMEAAGLYSVAARHRAQALAILTVSDHLITHQQLSSEERERSFDTMIRIALDVAVNDA</sequence>
<protein>
    <recommendedName>
        <fullName evidence="4">Purine nucleoside phosphorylase DeoD-type</fullName>
        <shortName evidence="4">PNP</shortName>
        <ecNumber evidence="4">2.4.2.1</ecNumber>
    </recommendedName>
</protein>
<feature type="binding site" evidence="4">
    <location>
        <position position="44"/>
    </location>
    <ligand>
        <name>phosphate</name>
        <dbReference type="ChEBI" id="CHEBI:43474"/>
        <note>ligand shared between dimeric partners</note>
    </ligand>
</feature>